<feature type="compositionally biased region" description="Low complexity" evidence="2">
    <location>
        <begin position="343"/>
        <end position="396"/>
    </location>
</feature>
<dbReference type="Pfam" id="PF13489">
    <property type="entry name" value="Methyltransf_23"/>
    <property type="match status" value="1"/>
</dbReference>
<evidence type="ECO:0000256" key="1">
    <source>
        <dbReference type="ARBA" id="ARBA00038158"/>
    </source>
</evidence>
<evidence type="ECO:0000256" key="2">
    <source>
        <dbReference type="SAM" id="MobiDB-lite"/>
    </source>
</evidence>
<keyword evidence="3" id="KW-0808">Transferase</keyword>
<comment type="similarity">
    <text evidence="1">Belongs to the methyltransferase superfamily. LaeA methyltransferase family.</text>
</comment>
<name>A0ABQ9PZ81_9PEZI</name>
<dbReference type="Gene3D" id="3.40.50.150">
    <property type="entry name" value="Vaccinia Virus protein VP39"/>
    <property type="match status" value="1"/>
</dbReference>
<dbReference type="EMBL" id="JARUPT010000149">
    <property type="protein sequence ID" value="KAK0376844.1"/>
    <property type="molecule type" value="Genomic_DNA"/>
</dbReference>
<comment type="caution">
    <text evidence="3">The sequence shown here is derived from an EMBL/GenBank/DDBJ whole genome shotgun (WGS) entry which is preliminary data.</text>
</comment>
<reference evidence="3" key="1">
    <citation type="submission" date="2023-04" db="EMBL/GenBank/DDBJ databases">
        <title>Colletotrichum limetticola genome sequence.</title>
        <authorList>
            <person name="Baroncelli R."/>
        </authorList>
    </citation>
    <scope>NUCLEOTIDE SEQUENCE</scope>
    <source>
        <strain evidence="3">KLA-Anderson</strain>
    </source>
</reference>
<dbReference type="GO" id="GO:0008168">
    <property type="term" value="F:methyltransferase activity"/>
    <property type="evidence" value="ECO:0007669"/>
    <property type="project" value="UniProtKB-KW"/>
</dbReference>
<dbReference type="InterPro" id="IPR029063">
    <property type="entry name" value="SAM-dependent_MTases_sf"/>
</dbReference>
<protein>
    <submittedName>
        <fullName evidence="3">Methyltransferase domain-containing protein</fullName>
    </submittedName>
</protein>
<evidence type="ECO:0000313" key="3">
    <source>
        <dbReference type="EMBL" id="KAK0376844.1"/>
    </source>
</evidence>
<proteinExistence type="inferred from homology"/>
<sequence length="396" mass="43800">MAHDNNAAVLDVDDVSDDVRSEVGSSVASSSTSLRNSLLDYRLENGRTYHRYKDGKYNLPNDERELDRLDLQHHLWLLALDDRLGVAPPCREGTKVGRVLDVGTGSGIWALNFADEHPEAEVYGIDLSPTLPGYVPPNCRFEVDDAEEEWTWSRPFSYIHSRVMTSSIGDWKLYLQRCYDNLEPGGWIELQEFDLYPRSDDGTLTHEHSLIKWCDLLLEASEKFGRPYVEVPPLKDLLTEVGFVDVSLDLYKWPTNTWPKDEKYKEIGSWHGENVSSGLEGFTMAALTRALDWSRDEVNVFLIDVRNNIKDRTIHAWWPAYFIIGRKPEKVDSPAPPAPPSPEAAASPAAQTPAPAETPSSPPAAASAPAGSTASATSPTSATSPAPAQSHTPAAS</sequence>
<feature type="region of interest" description="Disordered" evidence="2">
    <location>
        <begin position="331"/>
        <end position="396"/>
    </location>
</feature>
<dbReference type="PANTHER" id="PTHR43591:SF24">
    <property type="entry name" value="2-METHOXY-6-POLYPRENYL-1,4-BENZOQUINOL METHYLASE, MITOCHONDRIAL"/>
    <property type="match status" value="1"/>
</dbReference>
<evidence type="ECO:0000313" key="4">
    <source>
        <dbReference type="Proteomes" id="UP001169217"/>
    </source>
</evidence>
<dbReference type="Proteomes" id="UP001169217">
    <property type="component" value="Unassembled WGS sequence"/>
</dbReference>
<keyword evidence="4" id="KW-1185">Reference proteome</keyword>
<dbReference type="GO" id="GO:0032259">
    <property type="term" value="P:methylation"/>
    <property type="evidence" value="ECO:0007669"/>
    <property type="project" value="UniProtKB-KW"/>
</dbReference>
<organism evidence="3 4">
    <name type="scientific">Colletotrichum limetticola</name>
    <dbReference type="NCBI Taxonomy" id="1209924"/>
    <lineage>
        <taxon>Eukaryota</taxon>
        <taxon>Fungi</taxon>
        <taxon>Dikarya</taxon>
        <taxon>Ascomycota</taxon>
        <taxon>Pezizomycotina</taxon>
        <taxon>Sordariomycetes</taxon>
        <taxon>Hypocreomycetidae</taxon>
        <taxon>Glomerellales</taxon>
        <taxon>Glomerellaceae</taxon>
        <taxon>Colletotrichum</taxon>
        <taxon>Colletotrichum acutatum species complex</taxon>
    </lineage>
</organism>
<dbReference type="SUPFAM" id="SSF53335">
    <property type="entry name" value="S-adenosyl-L-methionine-dependent methyltransferases"/>
    <property type="match status" value="1"/>
</dbReference>
<dbReference type="CDD" id="cd02440">
    <property type="entry name" value="AdoMet_MTases"/>
    <property type="match status" value="1"/>
</dbReference>
<accession>A0ABQ9PZ81</accession>
<gene>
    <name evidence="3" type="ORF">CLIM01_05794</name>
</gene>
<keyword evidence="3" id="KW-0489">Methyltransferase</keyword>
<dbReference type="PANTHER" id="PTHR43591">
    <property type="entry name" value="METHYLTRANSFERASE"/>
    <property type="match status" value="1"/>
</dbReference>